<dbReference type="NCBIfam" id="TIGR00229">
    <property type="entry name" value="sensory_box"/>
    <property type="match status" value="1"/>
</dbReference>
<dbReference type="InterPro" id="IPR029016">
    <property type="entry name" value="GAF-like_dom_sf"/>
</dbReference>
<dbReference type="SUPFAM" id="SSF55874">
    <property type="entry name" value="ATPase domain of HSP90 chaperone/DNA topoisomerase II/histidine kinase"/>
    <property type="match status" value="1"/>
</dbReference>
<dbReference type="InterPro" id="IPR011009">
    <property type="entry name" value="Kinase-like_dom_sf"/>
</dbReference>
<dbReference type="PANTHER" id="PTHR43642">
    <property type="entry name" value="HYBRID SIGNAL TRANSDUCTION HISTIDINE KINASE G"/>
    <property type="match status" value="1"/>
</dbReference>
<dbReference type="Gene3D" id="3.30.450.40">
    <property type="match status" value="1"/>
</dbReference>
<organism evidence="9 10">
    <name type="scientific">Nostoc paludosum FACHB-159</name>
    <dbReference type="NCBI Taxonomy" id="2692908"/>
    <lineage>
        <taxon>Bacteria</taxon>
        <taxon>Bacillati</taxon>
        <taxon>Cyanobacteriota</taxon>
        <taxon>Cyanophyceae</taxon>
        <taxon>Nostocales</taxon>
        <taxon>Nostocaceae</taxon>
        <taxon>Nostoc</taxon>
    </lineage>
</organism>
<evidence type="ECO:0000313" key="10">
    <source>
        <dbReference type="Proteomes" id="UP000637383"/>
    </source>
</evidence>
<feature type="domain" description="Protein kinase" evidence="6">
    <location>
        <begin position="7"/>
        <end position="274"/>
    </location>
</feature>
<dbReference type="PANTHER" id="PTHR43642:SF1">
    <property type="entry name" value="HYBRID SIGNAL TRANSDUCTION HISTIDINE KINASE G"/>
    <property type="match status" value="1"/>
</dbReference>
<feature type="coiled-coil region" evidence="5">
    <location>
        <begin position="1527"/>
        <end position="1554"/>
    </location>
</feature>
<keyword evidence="4" id="KW-0902">Two-component regulatory system</keyword>
<reference evidence="9 10" key="1">
    <citation type="journal article" date="2020" name="ISME J.">
        <title>Comparative genomics reveals insights into cyanobacterial evolution and habitat adaptation.</title>
        <authorList>
            <person name="Chen M.Y."/>
            <person name="Teng W.K."/>
            <person name="Zhao L."/>
            <person name="Hu C.X."/>
            <person name="Zhou Y.K."/>
            <person name="Han B.P."/>
            <person name="Song L.R."/>
            <person name="Shu W.S."/>
        </authorList>
    </citation>
    <scope>NUCLEOTIDE SEQUENCE [LARGE SCALE GENOMIC DNA]</scope>
    <source>
        <strain evidence="9 10">FACHB-159</strain>
    </source>
</reference>
<dbReference type="InterPro" id="IPR036890">
    <property type="entry name" value="HATPase_C_sf"/>
</dbReference>
<dbReference type="SMART" id="SM00065">
    <property type="entry name" value="GAF"/>
    <property type="match status" value="1"/>
</dbReference>
<dbReference type="CDD" id="cd00130">
    <property type="entry name" value="PAS"/>
    <property type="match status" value="1"/>
</dbReference>
<evidence type="ECO:0000259" key="6">
    <source>
        <dbReference type="PROSITE" id="PS50011"/>
    </source>
</evidence>
<dbReference type="PROSITE" id="PS50011">
    <property type="entry name" value="PROTEIN_KINASE_DOM"/>
    <property type="match status" value="1"/>
</dbReference>
<dbReference type="InterPro" id="IPR027417">
    <property type="entry name" value="P-loop_NTPase"/>
</dbReference>
<dbReference type="Pfam" id="PF00069">
    <property type="entry name" value="Pkinase"/>
    <property type="match status" value="1"/>
</dbReference>
<dbReference type="Gene3D" id="1.10.287.130">
    <property type="match status" value="1"/>
</dbReference>
<dbReference type="InterPro" id="IPR003018">
    <property type="entry name" value="GAF"/>
</dbReference>
<dbReference type="PRINTS" id="PR00344">
    <property type="entry name" value="BCTRLSENSOR"/>
</dbReference>
<dbReference type="Pfam" id="PF13191">
    <property type="entry name" value="AAA_16"/>
    <property type="match status" value="1"/>
</dbReference>
<dbReference type="Pfam" id="PF02518">
    <property type="entry name" value="HATPase_c"/>
    <property type="match status" value="1"/>
</dbReference>
<dbReference type="Pfam" id="PF00989">
    <property type="entry name" value="PAS"/>
    <property type="match status" value="1"/>
</dbReference>
<dbReference type="InterPro" id="IPR000014">
    <property type="entry name" value="PAS"/>
</dbReference>
<dbReference type="SUPFAM" id="SSF52540">
    <property type="entry name" value="P-loop containing nucleoside triphosphate hydrolases"/>
    <property type="match status" value="1"/>
</dbReference>
<comment type="caution">
    <text evidence="9">The sequence shown here is derived from an EMBL/GenBank/DDBJ whole genome shotgun (WGS) entry which is preliminary data.</text>
</comment>
<dbReference type="SUPFAM" id="SSF56112">
    <property type="entry name" value="Protein kinase-like (PK-like)"/>
    <property type="match status" value="1"/>
</dbReference>
<dbReference type="SUPFAM" id="SSF55781">
    <property type="entry name" value="GAF domain-like"/>
    <property type="match status" value="1"/>
</dbReference>
<dbReference type="InterPro" id="IPR000719">
    <property type="entry name" value="Prot_kinase_dom"/>
</dbReference>
<dbReference type="SMART" id="SM00220">
    <property type="entry name" value="S_TKc"/>
    <property type="match status" value="1"/>
</dbReference>
<name>A0ABR8KDP2_9NOSO</name>
<dbReference type="Gene3D" id="3.30.565.10">
    <property type="entry name" value="Histidine kinase-like ATPase, C-terminal domain"/>
    <property type="match status" value="1"/>
</dbReference>
<keyword evidence="3" id="KW-0418">Kinase</keyword>
<evidence type="ECO:0000313" key="9">
    <source>
        <dbReference type="EMBL" id="MBD2737661.1"/>
    </source>
</evidence>
<dbReference type="SMART" id="SM00091">
    <property type="entry name" value="PAS"/>
    <property type="match status" value="1"/>
</dbReference>
<keyword evidence="3" id="KW-0808">Transferase</keyword>
<dbReference type="InterPro" id="IPR005467">
    <property type="entry name" value="His_kinase_dom"/>
</dbReference>
<dbReference type="PROSITE" id="PS50109">
    <property type="entry name" value="HIS_KIN"/>
    <property type="match status" value="1"/>
</dbReference>
<dbReference type="PROSITE" id="PS50112">
    <property type="entry name" value="PAS"/>
    <property type="match status" value="1"/>
</dbReference>
<dbReference type="SUPFAM" id="SSF55785">
    <property type="entry name" value="PYP-like sensor domain (PAS domain)"/>
    <property type="match status" value="1"/>
</dbReference>
<accession>A0ABR8KDP2</accession>
<feature type="coiled-coil region" evidence="5">
    <location>
        <begin position="1662"/>
        <end position="1701"/>
    </location>
</feature>
<dbReference type="InterPro" id="IPR053159">
    <property type="entry name" value="Hybrid_Histidine_Kinase"/>
</dbReference>
<dbReference type="Gene3D" id="3.30.200.20">
    <property type="entry name" value="Phosphorylase Kinase, domain 1"/>
    <property type="match status" value="1"/>
</dbReference>
<dbReference type="EMBL" id="JACJTU010000035">
    <property type="protein sequence ID" value="MBD2737661.1"/>
    <property type="molecule type" value="Genomic_DNA"/>
</dbReference>
<gene>
    <name evidence="9" type="ORF">H6H03_27880</name>
</gene>
<sequence length="1966" mass="220231">MINVPGYHLSEKLYDGSRTLVYRGYREINSLPVVIKLLKNSYPSFSELVQFRNQYTIAKNLNYPEIIQTYSLEPYQNGYTLVMEDFGGISLKDYFANNNVVSLDEFLEIAISLCNTLDILYRERIIHKDIKPSNILINPQTKQVKLIDFSIASLLPRETQAFVNANVLEGTLAYISPEQTGRMNRGIDYRTDFYSSGVTFYELLTGELPFPANDAMELLHCHIAKMPIALANKKEIPLVISDIVMKLMAKNAEDRYQSALGLKFDLENCLHQLRETGSIESFEIGRRDVCDRFIIPDKLYGRESQVSTLLQAFERVSLGATEMMLVAGFSGIGKTAIVNEVHKPIVRQRGYFIKGKFDQFQRNIPFSAFVQAFRDLMGQLLTESDAQIQQWKNKILDAVGENGQVIIEVIPELEIIIGQQPPAIELSGTAGQNRFNLLFQKFTQVFASAEHPLVIFLDDLQWADSASLNLMQLLMVDAGHLFIIGAYRDNEVHTAHPLILTLDEITKSQATINTITLAPLSQVQVNNLVADTLKCTEDLAWNLSVLIYQKTKGNPFFATQFLKALHQENLIQFTPPTLPYQGGAMGGWQFDIAQVTTQAVTDDVVAFMALQLGKLPPSTQQVLQLGACIGNQFDLETLAIVSEYSQIETAASLWKALQEGLILPINDVYKFYVGQETQTVSQENQQTVTYKFIHDRVQQAAYSLIPDEQKQATHLKIGQLLLKNSPVREQNENLFEIVNQLNIGKSLIIEPEKQIELAQLNLNAGQKARAATAYTAALEYANTGIGLLNSLKWQTHYNLTLELHELATETAYLSGNFEQMEQWADVVLQQAKTAIDKMKTYTVKVHGYMAQAKKLEAVKIGLEALELVGVSLPKSPEPSDIQQALTQTVSNLQGKKIEDLINLPLMTNLEKLAATKMLATMFTPTYQAAPALLPLVTCELMNLSLKYGNSPFSTPGYAFYGMLLNSVFQDIESGYEFGKLAISLAEQFNALEIKAQIFHLVGAFSIHIKVHAKEALPIMWNGYEIGLECGSFEYASISAMMKYEYSYFMGKELTVMAQEMAVVSDALARLKQENALRWHQISQQSVLNLLNPLESSCSLRGEAYNEEIFLPLMKDINDRSGLNYLYLNKLILCYLFGEYQEAQENALQAEQYLDGVQGIMSVSVFHFYDSLTQLALYPSISHSQQEHLFSRVINNQEKMKLWADYAPMNFQHKFDLVAAEQCRILGKKADAMDYYDRAIALAQEHGYIQEEALANELAAKFCLDWGKQRIAQNYMIEAYYGYARWGAKAKVADLERRYPQLLAPILKQTRSLLSTNETIFSLGTVSPTSSATSSSSSVSVALDLVAILKASQTISGEIEFEKLLSSLLSIAIENAGADKCVLMLMESDKLLIRALAQLYLEKNGNTKVDCSARLLKSEPVEESIDVPIGLVNTVKRSLQPVVVIDARAYPQLIHDSYIQQQQPKSILCSPILHQGKLLGVLYLENNLATGAFTNDRVELLNFLCTQAAISIENARLYERSLQYSQQLQRSLDELNTAQSRLQTSQQRLQLLVQQTPLAVIEWDNNYQVTDWNPAAERIFGYSKQEALGCEFKFIIPQKIQAEMERVSVKIISHQGGNYSINENITKDGKIIICAWYNNPLVSADGELVGVASLADDITEQQVALHEQKVAKLQLQQKAQELETALQNLQQAQLQMIQSEKMSALGNLVAGVAHEMNNPLGFIAASIKQAKPTVADIVEHLKIYQESFPNKSDEILDHAEEIDLEYSLEDLPKILDSMTIACERLKSISTSLRTFSRADKDYKVTFNIHEGIDSTILILKHRLKANEQRPAIEVTTQYGNLPQIECFPGQLNQVFMNILANAIDALEESNNGQSFEEIKANPNRIKITTSLEDNQVKISIFDNGIGMSESVKQKIFDHLFTTKSVGKGTGLGLAIAHQIIVEKHGGSLECNSSPGQGTEFAILIPIR</sequence>
<comment type="catalytic activity">
    <reaction evidence="1">
        <text>ATP + protein L-histidine = ADP + protein N-phospho-L-histidine.</text>
        <dbReference type="EC" id="2.7.13.3"/>
    </reaction>
</comment>
<feature type="domain" description="Histidine kinase" evidence="7">
    <location>
        <begin position="1710"/>
        <end position="1966"/>
    </location>
</feature>
<dbReference type="InterPro" id="IPR008271">
    <property type="entry name" value="Ser/Thr_kinase_AS"/>
</dbReference>
<proteinExistence type="predicted"/>
<dbReference type="Gene3D" id="3.40.50.300">
    <property type="entry name" value="P-loop containing nucleotide triphosphate hydrolases"/>
    <property type="match status" value="1"/>
</dbReference>
<evidence type="ECO:0000256" key="2">
    <source>
        <dbReference type="ARBA" id="ARBA00012438"/>
    </source>
</evidence>
<protein>
    <recommendedName>
        <fullName evidence="2">histidine kinase</fullName>
        <ecNumber evidence="2">2.7.13.3</ecNumber>
    </recommendedName>
</protein>
<evidence type="ECO:0000256" key="3">
    <source>
        <dbReference type="ARBA" id="ARBA00022777"/>
    </source>
</evidence>
<dbReference type="Proteomes" id="UP000637383">
    <property type="component" value="Unassembled WGS sequence"/>
</dbReference>
<dbReference type="InterPro" id="IPR035965">
    <property type="entry name" value="PAS-like_dom_sf"/>
</dbReference>
<dbReference type="InterPro" id="IPR004358">
    <property type="entry name" value="Sig_transdc_His_kin-like_C"/>
</dbReference>
<dbReference type="Gene3D" id="1.10.510.10">
    <property type="entry name" value="Transferase(Phosphotransferase) domain 1"/>
    <property type="match status" value="1"/>
</dbReference>
<evidence type="ECO:0000256" key="5">
    <source>
        <dbReference type="SAM" id="Coils"/>
    </source>
</evidence>
<dbReference type="Pfam" id="PF01590">
    <property type="entry name" value="GAF"/>
    <property type="match status" value="1"/>
</dbReference>
<dbReference type="InterPro" id="IPR003594">
    <property type="entry name" value="HATPase_dom"/>
</dbReference>
<dbReference type="SMART" id="SM00387">
    <property type="entry name" value="HATPase_c"/>
    <property type="match status" value="1"/>
</dbReference>
<dbReference type="RefSeq" id="WP_190958233.1">
    <property type="nucleotide sequence ID" value="NZ_JACJTU010000035.1"/>
</dbReference>
<keyword evidence="10" id="KW-1185">Reference proteome</keyword>
<feature type="domain" description="PAS" evidence="8">
    <location>
        <begin position="1544"/>
        <end position="1588"/>
    </location>
</feature>
<dbReference type="InterPro" id="IPR013767">
    <property type="entry name" value="PAS_fold"/>
</dbReference>
<dbReference type="EC" id="2.7.13.3" evidence="2"/>
<dbReference type="CDD" id="cd14014">
    <property type="entry name" value="STKc_PknB_like"/>
    <property type="match status" value="1"/>
</dbReference>
<dbReference type="InterPro" id="IPR041664">
    <property type="entry name" value="AAA_16"/>
</dbReference>
<evidence type="ECO:0000256" key="4">
    <source>
        <dbReference type="ARBA" id="ARBA00023012"/>
    </source>
</evidence>
<evidence type="ECO:0000256" key="1">
    <source>
        <dbReference type="ARBA" id="ARBA00000085"/>
    </source>
</evidence>
<keyword evidence="5" id="KW-0175">Coiled coil</keyword>
<dbReference type="PROSITE" id="PS00108">
    <property type="entry name" value="PROTEIN_KINASE_ST"/>
    <property type="match status" value="1"/>
</dbReference>
<dbReference type="Gene3D" id="3.30.450.20">
    <property type="entry name" value="PAS domain"/>
    <property type="match status" value="1"/>
</dbReference>
<evidence type="ECO:0000259" key="8">
    <source>
        <dbReference type="PROSITE" id="PS50112"/>
    </source>
</evidence>
<evidence type="ECO:0000259" key="7">
    <source>
        <dbReference type="PROSITE" id="PS50109"/>
    </source>
</evidence>